<dbReference type="Proteomes" id="UP000320643">
    <property type="component" value="Unassembled WGS sequence"/>
</dbReference>
<evidence type="ECO:0000259" key="3">
    <source>
        <dbReference type="Pfam" id="PF10017"/>
    </source>
</evidence>
<dbReference type="OrthoDB" id="5289726at2"/>
<reference evidence="4 5" key="1">
    <citation type="submission" date="2019-07" db="EMBL/GenBank/DDBJ databases">
        <title>Flavobacterium sp. nov., isolated from glacier ice.</title>
        <authorList>
            <person name="Liu Q."/>
            <person name="Xin Y.-H."/>
        </authorList>
    </citation>
    <scope>NUCLEOTIDE SEQUENCE [LARGE SCALE GENOMIC DNA]</scope>
    <source>
        <strain evidence="4 5">ZT4R6</strain>
    </source>
</reference>
<evidence type="ECO:0000313" key="4">
    <source>
        <dbReference type="EMBL" id="TRW27527.1"/>
    </source>
</evidence>
<keyword evidence="1 4" id="KW-0489">Methyltransferase</keyword>
<dbReference type="PIRSF" id="PIRSF018005">
    <property type="entry name" value="UCP018005"/>
    <property type="match status" value="1"/>
</dbReference>
<sequence length="327" mass="36650">MPESKLPKEQILNDTKQFRADVLKGFNNNPKTSQSKYFYDVIGDGLFQQIMAMPEYYLTRSEMDIFKNRTQDLANILMADGTAFDLIELGAGDATKSLFLLKHLLNRQANFTYMPIDISGHILDVLDDKLSVEMPELNIVCLEGDYFDMLKRAANLSSRRKVVMFLGGNVGNMEAAEAVSFCRELRMNLSPGDIALIGFDLKKNPQTILDAYNDKAGITAAFNLNLLTRINRELGADFNVSNFSHYQNYDPLTGACRSYIISLKEQDVSIDGTIIHFDKDEAVYMEVSQKFSQDDIEQLAATSGFAIAGSVTDSKGWFTDSLWVANN</sequence>
<dbReference type="RefSeq" id="WP_143371755.1">
    <property type="nucleotide sequence ID" value="NZ_VJVZ01000001.1"/>
</dbReference>
<comment type="caution">
    <text evidence="4">The sequence shown here is derived from an EMBL/GenBank/DDBJ whole genome shotgun (WGS) entry which is preliminary data.</text>
</comment>
<dbReference type="InterPro" id="IPR019257">
    <property type="entry name" value="MeTrfase_dom"/>
</dbReference>
<evidence type="ECO:0000256" key="2">
    <source>
        <dbReference type="ARBA" id="ARBA00022679"/>
    </source>
</evidence>
<dbReference type="AlphaFoldDB" id="A0A552VAL2"/>
<dbReference type="Pfam" id="PF10017">
    <property type="entry name" value="Methyltransf_33"/>
    <property type="match status" value="1"/>
</dbReference>
<keyword evidence="2 4" id="KW-0808">Transferase</keyword>
<protein>
    <submittedName>
        <fullName evidence="4">L-histidine N(Alpha)-methyltransferase</fullName>
    </submittedName>
</protein>
<evidence type="ECO:0000256" key="1">
    <source>
        <dbReference type="ARBA" id="ARBA00022603"/>
    </source>
</evidence>
<dbReference type="GO" id="GO:0008168">
    <property type="term" value="F:methyltransferase activity"/>
    <property type="evidence" value="ECO:0007669"/>
    <property type="project" value="UniProtKB-KW"/>
</dbReference>
<dbReference type="Gene3D" id="3.40.50.150">
    <property type="entry name" value="Vaccinia Virus protein VP39"/>
    <property type="match status" value="1"/>
</dbReference>
<dbReference type="InterPro" id="IPR029063">
    <property type="entry name" value="SAM-dependent_MTases_sf"/>
</dbReference>
<dbReference type="PANTHER" id="PTHR43397">
    <property type="entry name" value="ERGOTHIONEINE BIOSYNTHESIS PROTEIN 1"/>
    <property type="match status" value="1"/>
</dbReference>
<dbReference type="GO" id="GO:0032259">
    <property type="term" value="P:methylation"/>
    <property type="evidence" value="ECO:0007669"/>
    <property type="project" value="UniProtKB-KW"/>
</dbReference>
<organism evidence="4 5">
    <name type="scientific">Flavobacterium zepuense</name>
    <dbReference type="NCBI Taxonomy" id="2593302"/>
    <lineage>
        <taxon>Bacteria</taxon>
        <taxon>Pseudomonadati</taxon>
        <taxon>Bacteroidota</taxon>
        <taxon>Flavobacteriia</taxon>
        <taxon>Flavobacteriales</taxon>
        <taxon>Flavobacteriaceae</taxon>
        <taxon>Flavobacterium</taxon>
    </lineage>
</organism>
<proteinExistence type="predicted"/>
<evidence type="ECO:0000313" key="5">
    <source>
        <dbReference type="Proteomes" id="UP000320643"/>
    </source>
</evidence>
<dbReference type="InterPro" id="IPR017804">
    <property type="entry name" value="MeTrfase_EgtD-like"/>
</dbReference>
<dbReference type="PANTHER" id="PTHR43397:SF1">
    <property type="entry name" value="ERGOTHIONEINE BIOSYNTHESIS PROTEIN 1"/>
    <property type="match status" value="1"/>
</dbReference>
<keyword evidence="5" id="KW-1185">Reference proteome</keyword>
<accession>A0A552VAL2</accession>
<feature type="domain" description="Histidine-specific methyltransferase SAM-dependent" evidence="3">
    <location>
        <begin position="18"/>
        <end position="323"/>
    </location>
</feature>
<name>A0A552VAL2_9FLAO</name>
<dbReference type="EMBL" id="VJVZ01000001">
    <property type="protein sequence ID" value="TRW27527.1"/>
    <property type="molecule type" value="Genomic_DNA"/>
</dbReference>
<gene>
    <name evidence="4" type="ORF">FMM05_02485</name>
</gene>
<dbReference type="InterPro" id="IPR051128">
    <property type="entry name" value="EgtD_Methyltrsf_superfamily"/>
</dbReference>